<dbReference type="KEGG" id="olu:OSTLU_92531"/>
<dbReference type="PANTHER" id="PTHR21415">
    <property type="entry name" value="U7 SNRNA-ASSOCIATED SM-LIKE PROTEIN LSM11"/>
    <property type="match status" value="1"/>
</dbReference>
<dbReference type="Gramene" id="ABO95404">
    <property type="protein sequence ID" value="ABO95404"/>
    <property type="gene ID" value="OSTLU_92531"/>
</dbReference>
<dbReference type="SUPFAM" id="SSF50182">
    <property type="entry name" value="Sm-like ribonucleoproteins"/>
    <property type="match status" value="1"/>
</dbReference>
<evidence type="ECO:0000256" key="1">
    <source>
        <dbReference type="SAM" id="MobiDB-lite"/>
    </source>
</evidence>
<dbReference type="InterPro" id="IPR001163">
    <property type="entry name" value="Sm_dom_euk/arc"/>
</dbReference>
<feature type="region of interest" description="Disordered" evidence="1">
    <location>
        <begin position="1"/>
        <end position="25"/>
    </location>
</feature>
<dbReference type="AlphaFoldDB" id="A4RVB8"/>
<feature type="compositionally biased region" description="Low complexity" evidence="1">
    <location>
        <begin position="11"/>
        <end position="22"/>
    </location>
</feature>
<feature type="domain" description="Sm" evidence="2">
    <location>
        <begin position="128"/>
        <end position="238"/>
    </location>
</feature>
<dbReference type="STRING" id="436017.A4RVB8"/>
<dbReference type="GO" id="GO:0006398">
    <property type="term" value="P:mRNA 3'-end processing by stem-loop binding and cleavage"/>
    <property type="evidence" value="ECO:0007669"/>
    <property type="project" value="TreeGrafter"/>
</dbReference>
<dbReference type="SMART" id="SM00651">
    <property type="entry name" value="Sm"/>
    <property type="match status" value="1"/>
</dbReference>
<dbReference type="GeneID" id="5000942"/>
<name>A4RVB8_OSTLU</name>
<dbReference type="InterPro" id="IPR010920">
    <property type="entry name" value="LSM_dom_sf"/>
</dbReference>
<evidence type="ECO:0000313" key="3">
    <source>
        <dbReference type="EMBL" id="ABO95404.1"/>
    </source>
</evidence>
<accession>A4RVB8</accession>
<protein>
    <recommendedName>
        <fullName evidence="2">Sm domain-containing protein</fullName>
    </recommendedName>
</protein>
<dbReference type="InterPro" id="IPR047575">
    <property type="entry name" value="Sm"/>
</dbReference>
<dbReference type="Gene3D" id="2.30.30.100">
    <property type="match status" value="1"/>
</dbReference>
<dbReference type="EMBL" id="CP000583">
    <property type="protein sequence ID" value="ABO95404.1"/>
    <property type="molecule type" value="Genomic_DNA"/>
</dbReference>
<dbReference type="GO" id="GO:0005683">
    <property type="term" value="C:U7 snRNP"/>
    <property type="evidence" value="ECO:0007669"/>
    <property type="project" value="TreeGrafter"/>
</dbReference>
<reference evidence="3 4" key="1">
    <citation type="journal article" date="2007" name="Proc. Natl. Acad. Sci. U.S.A.">
        <title>The tiny eukaryote Ostreococcus provides genomic insights into the paradox of plankton speciation.</title>
        <authorList>
            <person name="Palenik B."/>
            <person name="Grimwood J."/>
            <person name="Aerts A."/>
            <person name="Rouze P."/>
            <person name="Salamov A."/>
            <person name="Putnam N."/>
            <person name="Dupont C."/>
            <person name="Jorgensen R."/>
            <person name="Derelle E."/>
            <person name="Rombauts S."/>
            <person name="Zhou K."/>
            <person name="Otillar R."/>
            <person name="Merchant S.S."/>
            <person name="Podell S."/>
            <person name="Gaasterland T."/>
            <person name="Napoli C."/>
            <person name="Gendler K."/>
            <person name="Manuell A."/>
            <person name="Tai V."/>
            <person name="Vallon O."/>
            <person name="Piganeau G."/>
            <person name="Jancek S."/>
            <person name="Heijde M."/>
            <person name="Jabbari K."/>
            <person name="Bowler C."/>
            <person name="Lohr M."/>
            <person name="Robbens S."/>
            <person name="Werner G."/>
            <person name="Dubchak I."/>
            <person name="Pazour G.J."/>
            <person name="Ren Q."/>
            <person name="Paulsen I."/>
            <person name="Delwiche C."/>
            <person name="Schmutz J."/>
            <person name="Rokhsar D."/>
            <person name="Van de Peer Y."/>
            <person name="Moreau H."/>
            <person name="Grigoriev I.V."/>
        </authorList>
    </citation>
    <scope>NUCLEOTIDE SEQUENCE [LARGE SCALE GENOMIC DNA]</scope>
    <source>
        <strain evidence="3 4">CCE9901</strain>
    </source>
</reference>
<keyword evidence="4" id="KW-1185">Reference proteome</keyword>
<dbReference type="OrthoDB" id="10002367at2759"/>
<dbReference type="Proteomes" id="UP000001568">
    <property type="component" value="Chromosome 3"/>
</dbReference>
<evidence type="ECO:0000313" key="4">
    <source>
        <dbReference type="Proteomes" id="UP000001568"/>
    </source>
</evidence>
<dbReference type="GO" id="GO:0071209">
    <property type="term" value="F:U7 snRNA binding"/>
    <property type="evidence" value="ECO:0007669"/>
    <property type="project" value="InterPro"/>
</dbReference>
<dbReference type="InterPro" id="IPR039267">
    <property type="entry name" value="Lsm11"/>
</dbReference>
<dbReference type="PROSITE" id="PS52002">
    <property type="entry name" value="SM"/>
    <property type="match status" value="1"/>
</dbReference>
<dbReference type="HOGENOM" id="CLU_1172354_0_0_1"/>
<dbReference type="eggNOG" id="ENOG502RHFR">
    <property type="taxonomic scope" value="Eukaryota"/>
</dbReference>
<proteinExistence type="predicted"/>
<feature type="compositionally biased region" description="Basic and acidic residues" evidence="1">
    <location>
        <begin position="1"/>
        <end position="10"/>
    </location>
</feature>
<dbReference type="PANTHER" id="PTHR21415:SF1">
    <property type="entry name" value="U7 SNRNA-ASSOCIATED SM-LIKE PROTEIN LSM11"/>
    <property type="match status" value="1"/>
</dbReference>
<sequence length="239" mass="26361">MDARPDDASRAPRASTSASASALDFYSPDFDPALALRKDSGAVPPRPRARALDTVRQCRRLLPSGADEGEGGLGRGGARATRDATSFAAQARAKQRAEKFTKQGEKFAQRERVCDVLANSKHARDGPLRVLRDARERRERVKIVTRHARGVRGVATAYVEAFDKFSNMILTDVEETYSVRVMREVEKERTLPSEIDGGATTTETKTRILPKLDVRTRRIQQVFVRGEQIVSVSIPPSGA</sequence>
<dbReference type="RefSeq" id="XP_001417111.1">
    <property type="nucleotide sequence ID" value="XM_001417074.1"/>
</dbReference>
<organism evidence="3 4">
    <name type="scientific">Ostreococcus lucimarinus (strain CCE9901)</name>
    <dbReference type="NCBI Taxonomy" id="436017"/>
    <lineage>
        <taxon>Eukaryota</taxon>
        <taxon>Viridiplantae</taxon>
        <taxon>Chlorophyta</taxon>
        <taxon>Mamiellophyceae</taxon>
        <taxon>Mamiellales</taxon>
        <taxon>Bathycoccaceae</taxon>
        <taxon>Ostreococcus</taxon>
    </lineage>
</organism>
<dbReference type="Pfam" id="PF01423">
    <property type="entry name" value="LSM"/>
    <property type="match status" value="1"/>
</dbReference>
<gene>
    <name evidence="3" type="ORF">OSTLU_92531</name>
</gene>
<feature type="region of interest" description="Disordered" evidence="1">
    <location>
        <begin position="61"/>
        <end position="81"/>
    </location>
</feature>
<evidence type="ECO:0000259" key="2">
    <source>
        <dbReference type="PROSITE" id="PS52002"/>
    </source>
</evidence>